<evidence type="ECO:0000259" key="5">
    <source>
        <dbReference type="Pfam" id="PF03936"/>
    </source>
</evidence>
<evidence type="ECO:0000256" key="3">
    <source>
        <dbReference type="ARBA" id="ARBA00022842"/>
    </source>
</evidence>
<dbReference type="SUPFAM" id="SSF48576">
    <property type="entry name" value="Terpenoid synthases"/>
    <property type="match status" value="1"/>
</dbReference>
<dbReference type="GO" id="GO:0010333">
    <property type="term" value="F:terpene synthase activity"/>
    <property type="evidence" value="ECO:0007669"/>
    <property type="project" value="InterPro"/>
</dbReference>
<dbReference type="PANTHER" id="PTHR31225:SF0">
    <property type="entry name" value="S-(+)-LINALOOL SYNTHASE, CHLOROPLASTIC"/>
    <property type="match status" value="1"/>
</dbReference>
<comment type="cofactor">
    <cofactor evidence="1">
        <name>Mg(2+)</name>
        <dbReference type="ChEBI" id="CHEBI:18420"/>
    </cofactor>
</comment>
<keyword evidence="4" id="KW-0456">Lyase</keyword>
<proteinExistence type="predicted"/>
<keyword evidence="3" id="KW-0460">Magnesium</keyword>
<keyword evidence="2" id="KW-0479">Metal-binding</keyword>
<evidence type="ECO:0000256" key="2">
    <source>
        <dbReference type="ARBA" id="ARBA00022723"/>
    </source>
</evidence>
<reference evidence="6" key="1">
    <citation type="journal article" date="2012" name="Nature">
        <title>The tomato genome sequence provides insights into fleshy fruit evolution.</title>
        <authorList>
            <consortium name="Tomato Genome Consortium"/>
        </authorList>
    </citation>
    <scope>NUCLEOTIDE SEQUENCE [LARGE SCALE GENOMIC DNA]</scope>
    <source>
        <strain evidence="6">cv. Heinz 1706</strain>
    </source>
</reference>
<dbReference type="Gene3D" id="1.10.600.10">
    <property type="entry name" value="Farnesyl Diphosphate Synthase"/>
    <property type="match status" value="1"/>
</dbReference>
<dbReference type="GO" id="GO:0016114">
    <property type="term" value="P:terpenoid biosynthetic process"/>
    <property type="evidence" value="ECO:0007669"/>
    <property type="project" value="InterPro"/>
</dbReference>
<evidence type="ECO:0000256" key="1">
    <source>
        <dbReference type="ARBA" id="ARBA00001946"/>
    </source>
</evidence>
<dbReference type="PANTHER" id="PTHR31225">
    <property type="entry name" value="OS04G0344100 PROTEIN-RELATED"/>
    <property type="match status" value="1"/>
</dbReference>
<dbReference type="Proteomes" id="UP000004994">
    <property type="component" value="Chromosome 10"/>
</dbReference>
<dbReference type="Gramene" id="Solyc10g005420.1.1">
    <property type="protein sequence ID" value="Solyc10g005420.1.1"/>
    <property type="gene ID" value="Solyc10g005420.1"/>
</dbReference>
<accession>K4CX74</accession>
<dbReference type="InParanoid" id="K4CX74"/>
<evidence type="ECO:0000313" key="6">
    <source>
        <dbReference type="EnsemblPlants" id="Solyc10g005420.1.1"/>
    </source>
</evidence>
<name>K4CX74_SOLLC</name>
<organism evidence="6">
    <name type="scientific">Solanum lycopersicum</name>
    <name type="common">Tomato</name>
    <name type="synonym">Lycopersicon esculentum</name>
    <dbReference type="NCBI Taxonomy" id="4081"/>
    <lineage>
        <taxon>Eukaryota</taxon>
        <taxon>Viridiplantae</taxon>
        <taxon>Streptophyta</taxon>
        <taxon>Embryophyta</taxon>
        <taxon>Tracheophyta</taxon>
        <taxon>Spermatophyta</taxon>
        <taxon>Magnoliopsida</taxon>
        <taxon>eudicotyledons</taxon>
        <taxon>Gunneridae</taxon>
        <taxon>Pentapetalae</taxon>
        <taxon>asterids</taxon>
        <taxon>lamiids</taxon>
        <taxon>Solanales</taxon>
        <taxon>Solanaceae</taxon>
        <taxon>Solanoideae</taxon>
        <taxon>Solaneae</taxon>
        <taxon>Solanum</taxon>
        <taxon>Solanum subgen. Lycopersicon</taxon>
    </lineage>
</organism>
<keyword evidence="7" id="KW-1185">Reference proteome</keyword>
<evidence type="ECO:0000313" key="7">
    <source>
        <dbReference type="Proteomes" id="UP000004994"/>
    </source>
</evidence>
<dbReference type="STRING" id="4081.K4CX74"/>
<dbReference type="InterPro" id="IPR005630">
    <property type="entry name" value="Terpene_synthase_metal-bd"/>
</dbReference>
<evidence type="ECO:0000256" key="4">
    <source>
        <dbReference type="ARBA" id="ARBA00023239"/>
    </source>
</evidence>
<dbReference type="InterPro" id="IPR008949">
    <property type="entry name" value="Isoprenoid_synthase_dom_sf"/>
</dbReference>
<dbReference type="InterPro" id="IPR050148">
    <property type="entry name" value="Terpene_synthase-like"/>
</dbReference>
<dbReference type="AlphaFoldDB" id="K4CX74"/>
<dbReference type="GO" id="GO:0000287">
    <property type="term" value="F:magnesium ion binding"/>
    <property type="evidence" value="ECO:0007669"/>
    <property type="project" value="InterPro"/>
</dbReference>
<protein>
    <recommendedName>
        <fullName evidence="5">Terpene synthase metal-binding domain-containing protein</fullName>
    </recommendedName>
</protein>
<dbReference type="HOGENOM" id="CLU_2562769_0_0_1"/>
<dbReference type="PhylomeDB" id="K4CX74"/>
<sequence length="82" mass="9977">MEYSITEEIHQHELTQVSRWWRRLGLAEELKLLRDQPLKWYTWPMAVLEDPKKSQERIELAKCISFVYVIDDIFYVYGSVEE</sequence>
<dbReference type="EnsemblPlants" id="Solyc10g005420.1.1">
    <property type="protein sequence ID" value="Solyc10g005420.1.1"/>
    <property type="gene ID" value="Solyc10g005420.1"/>
</dbReference>
<dbReference type="Pfam" id="PF03936">
    <property type="entry name" value="Terpene_synth_C"/>
    <property type="match status" value="1"/>
</dbReference>
<feature type="domain" description="Terpene synthase metal-binding" evidence="5">
    <location>
        <begin position="23"/>
        <end position="82"/>
    </location>
</feature>
<reference evidence="6" key="2">
    <citation type="submission" date="2015-06" db="UniProtKB">
        <authorList>
            <consortium name="EnsemblPlants"/>
        </authorList>
    </citation>
    <scope>IDENTIFICATION</scope>
    <source>
        <strain evidence="6">cv. Heinz 1706</strain>
    </source>
</reference>
<dbReference type="PaxDb" id="4081-Solyc10g005420.1.1"/>